<dbReference type="Gene3D" id="2.40.10.120">
    <property type="match status" value="1"/>
</dbReference>
<dbReference type="PROSITE" id="PS50106">
    <property type="entry name" value="PDZ"/>
    <property type="match status" value="1"/>
</dbReference>
<dbReference type="InterPro" id="IPR001940">
    <property type="entry name" value="Peptidase_S1C"/>
</dbReference>
<dbReference type="EMBL" id="BAFK01000008">
    <property type="protein sequence ID" value="GAB58849.1"/>
    <property type="molecule type" value="Genomic_DNA"/>
</dbReference>
<feature type="domain" description="PDZ" evidence="6">
    <location>
        <begin position="268"/>
        <end position="359"/>
    </location>
</feature>
<keyword evidence="5" id="KW-1133">Transmembrane helix</keyword>
<dbReference type="InterPro" id="IPR001478">
    <property type="entry name" value="PDZ"/>
</dbReference>
<keyword evidence="3" id="KW-0378">Hydrolase</keyword>
<dbReference type="GO" id="GO:0006515">
    <property type="term" value="P:protein quality control for misfolded or incompletely synthesized proteins"/>
    <property type="evidence" value="ECO:0007669"/>
    <property type="project" value="TreeGrafter"/>
</dbReference>
<evidence type="ECO:0000256" key="2">
    <source>
        <dbReference type="ARBA" id="ARBA00022670"/>
    </source>
</evidence>
<comment type="caution">
    <text evidence="7">The sequence shown here is derived from an EMBL/GenBank/DDBJ whole genome shotgun (WGS) entry which is preliminary data.</text>
</comment>
<dbReference type="Gene3D" id="2.30.42.10">
    <property type="match status" value="1"/>
</dbReference>
<keyword evidence="8" id="KW-1185">Reference proteome</keyword>
<dbReference type="MEROPS" id="S01.275"/>
<dbReference type="Proteomes" id="UP000004374">
    <property type="component" value="Unassembled WGS sequence"/>
</dbReference>
<evidence type="ECO:0000313" key="8">
    <source>
        <dbReference type="Proteomes" id="UP000004374"/>
    </source>
</evidence>
<evidence type="ECO:0000313" key="7">
    <source>
        <dbReference type="EMBL" id="GAB58849.1"/>
    </source>
</evidence>
<proteinExistence type="inferred from homology"/>
<dbReference type="SUPFAM" id="SSF50156">
    <property type="entry name" value="PDZ domain-like"/>
    <property type="match status" value="1"/>
</dbReference>
<comment type="similarity">
    <text evidence="1">Belongs to the peptidase S1C family.</text>
</comment>
<dbReference type="SMART" id="SM00228">
    <property type="entry name" value="PDZ"/>
    <property type="match status" value="1"/>
</dbReference>
<dbReference type="InterPro" id="IPR041489">
    <property type="entry name" value="PDZ_6"/>
</dbReference>
<dbReference type="InterPro" id="IPR036034">
    <property type="entry name" value="PDZ_sf"/>
</dbReference>
<dbReference type="PRINTS" id="PR00834">
    <property type="entry name" value="PROTEASES2C"/>
</dbReference>
<keyword evidence="4" id="KW-0720">Serine protease</keyword>
<keyword evidence="5" id="KW-0472">Membrane</keyword>
<dbReference type="GO" id="GO:0004252">
    <property type="term" value="F:serine-type endopeptidase activity"/>
    <property type="evidence" value="ECO:0007669"/>
    <property type="project" value="InterPro"/>
</dbReference>
<evidence type="ECO:0000259" key="6">
    <source>
        <dbReference type="PROSITE" id="PS50106"/>
    </source>
</evidence>
<feature type="transmembrane region" description="Helical" evidence="5">
    <location>
        <begin position="20"/>
        <end position="41"/>
    </location>
</feature>
<dbReference type="STRING" id="562729.RNAN_1837"/>
<dbReference type="OrthoDB" id="9758917at2"/>
<dbReference type="PANTHER" id="PTHR22939:SF101">
    <property type="entry name" value="PERIPLASMIC PH-DEPENDENT SERINE ENDOPROTEASE DEGQ"/>
    <property type="match status" value="1"/>
</dbReference>
<keyword evidence="2 7" id="KW-0645">Protease</keyword>
<protein>
    <submittedName>
        <fullName evidence="7">Protease degS</fullName>
    </submittedName>
</protein>
<evidence type="ECO:0000256" key="4">
    <source>
        <dbReference type="ARBA" id="ARBA00022825"/>
    </source>
</evidence>
<dbReference type="Pfam" id="PF17820">
    <property type="entry name" value="PDZ_6"/>
    <property type="match status" value="1"/>
</dbReference>
<dbReference type="SUPFAM" id="SSF50494">
    <property type="entry name" value="Trypsin-like serine proteases"/>
    <property type="match status" value="1"/>
</dbReference>
<keyword evidence="5" id="KW-0812">Transmembrane</keyword>
<sequence>MLCYRHLSLTKIAGAVAKFWVFLLKSTLYGLALAFILLWLMPSVNLPAFHGFNGQDASDDPAPVSYARAVRRAAPAVVNVYTRSTLVDPRALRPRTIERQELGSGVIMSSQGYILTNYHVVYGADYIEVALQDGRMLEAVLIGQDELTDLAVLYVQADNLPVIPQDDKLEPQVGDVVLAIGNPLNLGQTITQGIISANGNNGLSSRGYIDFMRMDAAINRGNSGGALVNTNGTLVGINAAAFQLENQDIQGIFFAVPYTLAVNVMQKLIKQGRVTRSHLGVSGDAVINAAGERLISSGQVLYGLSITAVNANGPAAEAGLQVGDILLKIADKRFDSVQQALNMIAETPPNSTLALTVDRSGQLLTINAVVRELRR</sequence>
<evidence type="ECO:0000256" key="5">
    <source>
        <dbReference type="SAM" id="Phobius"/>
    </source>
</evidence>
<name>I1DXS1_9GAMM</name>
<dbReference type="PANTHER" id="PTHR22939">
    <property type="entry name" value="SERINE PROTEASE FAMILY S1C HTRA-RELATED"/>
    <property type="match status" value="1"/>
</dbReference>
<reference evidence="7 8" key="1">
    <citation type="journal article" date="2012" name="J. Bacteriol.">
        <title>Genome Sequence of the Protease-Producing Bacterium Rheinheimera nanhaiensis E407-8T, Isolated from Deep-Sea Sediment of the South China Sea.</title>
        <authorList>
            <person name="Zhang X.-Y."/>
            <person name="Zhang Y.-J."/>
            <person name="Qin Q.-L."/>
            <person name="Xie B.-B."/>
            <person name="Chen X.-L."/>
            <person name="Zhou B.-C."/>
            <person name="Zhang Y.-Z."/>
        </authorList>
    </citation>
    <scope>NUCLEOTIDE SEQUENCE [LARGE SCALE GENOMIC DNA]</scope>
    <source>
        <strain evidence="7 8">E407-8</strain>
    </source>
</reference>
<evidence type="ECO:0000256" key="3">
    <source>
        <dbReference type="ARBA" id="ARBA00022801"/>
    </source>
</evidence>
<gene>
    <name evidence="7" type="primary">degS</name>
    <name evidence="7" type="ORF">RNAN_1837</name>
</gene>
<dbReference type="InterPro" id="IPR009003">
    <property type="entry name" value="Peptidase_S1_PA"/>
</dbReference>
<accession>I1DXS1</accession>
<organism evidence="7 8">
    <name type="scientific">Rheinheimera nanhaiensis E407-8</name>
    <dbReference type="NCBI Taxonomy" id="562729"/>
    <lineage>
        <taxon>Bacteria</taxon>
        <taxon>Pseudomonadati</taxon>
        <taxon>Pseudomonadota</taxon>
        <taxon>Gammaproteobacteria</taxon>
        <taxon>Chromatiales</taxon>
        <taxon>Chromatiaceae</taxon>
        <taxon>Rheinheimera</taxon>
    </lineage>
</organism>
<dbReference type="AlphaFoldDB" id="I1DXS1"/>
<dbReference type="Pfam" id="PF13365">
    <property type="entry name" value="Trypsin_2"/>
    <property type="match status" value="1"/>
</dbReference>
<evidence type="ECO:0000256" key="1">
    <source>
        <dbReference type="ARBA" id="ARBA00010541"/>
    </source>
</evidence>
<dbReference type="GO" id="GO:0042597">
    <property type="term" value="C:periplasmic space"/>
    <property type="evidence" value="ECO:0007669"/>
    <property type="project" value="TreeGrafter"/>
</dbReference>